<gene>
    <name evidence="1" type="ORF">S03H2_07371</name>
</gene>
<feature type="non-terminal residue" evidence="1">
    <location>
        <position position="1"/>
    </location>
</feature>
<evidence type="ECO:0000313" key="1">
    <source>
        <dbReference type="EMBL" id="GAH23369.1"/>
    </source>
</evidence>
<name>X1F1W0_9ZZZZ</name>
<reference evidence="1" key="1">
    <citation type="journal article" date="2014" name="Front. Microbiol.">
        <title>High frequency of phylogenetically diverse reductive dehalogenase-homologous genes in deep subseafloor sedimentary metagenomes.</title>
        <authorList>
            <person name="Kawai M."/>
            <person name="Futagami T."/>
            <person name="Toyoda A."/>
            <person name="Takaki Y."/>
            <person name="Nishi S."/>
            <person name="Hori S."/>
            <person name="Arai W."/>
            <person name="Tsubouchi T."/>
            <person name="Morono Y."/>
            <person name="Uchiyama I."/>
            <person name="Ito T."/>
            <person name="Fujiyama A."/>
            <person name="Inagaki F."/>
            <person name="Takami H."/>
        </authorList>
    </citation>
    <scope>NUCLEOTIDE SEQUENCE</scope>
    <source>
        <strain evidence="1">Expedition CK06-06</strain>
    </source>
</reference>
<organism evidence="1">
    <name type="scientific">marine sediment metagenome</name>
    <dbReference type="NCBI Taxonomy" id="412755"/>
    <lineage>
        <taxon>unclassified sequences</taxon>
        <taxon>metagenomes</taxon>
        <taxon>ecological metagenomes</taxon>
    </lineage>
</organism>
<dbReference type="AlphaFoldDB" id="X1F1W0"/>
<protein>
    <submittedName>
        <fullName evidence="1">Uncharacterized protein</fullName>
    </submittedName>
</protein>
<comment type="caution">
    <text evidence="1">The sequence shown here is derived from an EMBL/GenBank/DDBJ whole genome shotgun (WGS) entry which is preliminary data.</text>
</comment>
<feature type="non-terminal residue" evidence="1">
    <location>
        <position position="296"/>
    </location>
</feature>
<sequence length="296" mass="34317">GKTIESELVFTTKTPHTWSVQLQYERWGAITPDELYLVWVKNPSKDFSVYYGHETVSPPDEVKVIGKIGNINELFGDEPISISVVEAIKKQQLTDFYNQVKMLGMPDYEDETLKQRVDTLIRYHFGGFGARMYALSGYLTILKDPAFSEEEKESAKKKAPENFAWIKRKYNQIPYSELSKSPFYDDLKPLFEFNKLLSALEEELKKKSWDFDKIESILSKSGEFGKEYTKAVNKYYMELTGKDLGAATVETRALMEYRSKEQIQDQARWLKEQGIEPNSFEKAAMDYYGVDIPEEE</sequence>
<accession>X1F1W0</accession>
<dbReference type="EMBL" id="BARU01003394">
    <property type="protein sequence ID" value="GAH23369.1"/>
    <property type="molecule type" value="Genomic_DNA"/>
</dbReference>
<proteinExistence type="predicted"/>